<dbReference type="InterPro" id="IPR037923">
    <property type="entry name" value="HTH-like"/>
</dbReference>
<comment type="caution">
    <text evidence="6">The sequence shown here is derived from an EMBL/GenBank/DDBJ whole genome shotgun (WGS) entry which is preliminary data.</text>
</comment>
<keyword evidence="7" id="KW-1185">Reference proteome</keyword>
<gene>
    <name evidence="6" type="ORF">CGZ75_18730</name>
</gene>
<evidence type="ECO:0000256" key="4">
    <source>
        <dbReference type="SAM" id="MobiDB-lite"/>
    </source>
</evidence>
<evidence type="ECO:0000313" key="6">
    <source>
        <dbReference type="EMBL" id="OXM14900.1"/>
    </source>
</evidence>
<accession>A0A229NYE8</accession>
<dbReference type="PANTHER" id="PTHR43280:SF2">
    <property type="entry name" value="HTH-TYPE TRANSCRIPTIONAL REGULATOR EXSA"/>
    <property type="match status" value="1"/>
</dbReference>
<sequence length="323" mass="36331">MKLLQFALPPLPYFVASGYEEHPPGMVHVDRCNIGLFDLLVVVEGELPITEGDRGYAVRPGQALILRPDAHHYGSAPLGSETICYWLHFKHDGYWTATDERLPLYRNQREERADLTGTPAEREEAKKKSTHSGKKGAGIESSADHDWKMNVQMFSVQVPQYSNLVEPTKTFELLAQLTAMTKSGLVGGALWRQQILFQELLQQLSAAIDARSTSPSAACAALAAAYLRQNYREDISAKAMSESLNFHSVYIARCMQKEFGCSPKEYLLRYRIDQSKLLLLRTDYPVSRIAGEVGFNQAAYFASCFSKYEGISPRSYRQRFSQA</sequence>
<feature type="domain" description="HTH araC/xylS-type" evidence="5">
    <location>
        <begin position="221"/>
        <end position="319"/>
    </location>
</feature>
<dbReference type="InterPro" id="IPR020449">
    <property type="entry name" value="Tscrpt_reg_AraC-type_HTH"/>
</dbReference>
<dbReference type="PANTHER" id="PTHR43280">
    <property type="entry name" value="ARAC-FAMILY TRANSCRIPTIONAL REGULATOR"/>
    <property type="match status" value="1"/>
</dbReference>
<evidence type="ECO:0000313" key="7">
    <source>
        <dbReference type="Proteomes" id="UP000215145"/>
    </source>
</evidence>
<protein>
    <submittedName>
        <fullName evidence="6">AraC family transcriptional regulator</fullName>
    </submittedName>
</protein>
<dbReference type="PROSITE" id="PS01124">
    <property type="entry name" value="HTH_ARAC_FAMILY_2"/>
    <property type="match status" value="1"/>
</dbReference>
<dbReference type="SUPFAM" id="SSF46689">
    <property type="entry name" value="Homeodomain-like"/>
    <property type="match status" value="2"/>
</dbReference>
<proteinExistence type="predicted"/>
<keyword evidence="3" id="KW-0804">Transcription</keyword>
<dbReference type="Gene3D" id="1.10.10.60">
    <property type="entry name" value="Homeodomain-like"/>
    <property type="match status" value="2"/>
</dbReference>
<dbReference type="RefSeq" id="WP_089525717.1">
    <property type="nucleotide sequence ID" value="NZ_NMUQ01000002.1"/>
</dbReference>
<evidence type="ECO:0000256" key="3">
    <source>
        <dbReference type="ARBA" id="ARBA00023163"/>
    </source>
</evidence>
<dbReference type="GO" id="GO:0003700">
    <property type="term" value="F:DNA-binding transcription factor activity"/>
    <property type="evidence" value="ECO:0007669"/>
    <property type="project" value="InterPro"/>
</dbReference>
<dbReference type="EMBL" id="NMUQ01000002">
    <property type="protein sequence ID" value="OXM14900.1"/>
    <property type="molecule type" value="Genomic_DNA"/>
</dbReference>
<dbReference type="PRINTS" id="PR00032">
    <property type="entry name" value="HTHARAC"/>
</dbReference>
<dbReference type="Pfam" id="PF12833">
    <property type="entry name" value="HTH_18"/>
    <property type="match status" value="1"/>
</dbReference>
<dbReference type="SUPFAM" id="SSF51215">
    <property type="entry name" value="Regulatory protein AraC"/>
    <property type="match status" value="1"/>
</dbReference>
<dbReference type="GO" id="GO:0043565">
    <property type="term" value="F:sequence-specific DNA binding"/>
    <property type="evidence" value="ECO:0007669"/>
    <property type="project" value="InterPro"/>
</dbReference>
<evidence type="ECO:0000256" key="2">
    <source>
        <dbReference type="ARBA" id="ARBA00023125"/>
    </source>
</evidence>
<dbReference type="Gene3D" id="2.60.120.280">
    <property type="entry name" value="Regulatory protein AraC"/>
    <property type="match status" value="1"/>
</dbReference>
<feature type="region of interest" description="Disordered" evidence="4">
    <location>
        <begin position="110"/>
        <end position="141"/>
    </location>
</feature>
<keyword evidence="2" id="KW-0238">DNA-binding</keyword>
<dbReference type="AlphaFoldDB" id="A0A229NYE8"/>
<dbReference type="OrthoDB" id="192171at2"/>
<dbReference type="SMART" id="SM00342">
    <property type="entry name" value="HTH_ARAC"/>
    <property type="match status" value="1"/>
</dbReference>
<reference evidence="6 7" key="1">
    <citation type="submission" date="2017-07" db="EMBL/GenBank/DDBJ databases">
        <title>Paenibacillus herberti R33 genome sequencing and assembly.</title>
        <authorList>
            <person name="Su W."/>
        </authorList>
    </citation>
    <scope>NUCLEOTIDE SEQUENCE [LARGE SCALE GENOMIC DNA]</scope>
    <source>
        <strain evidence="6 7">R33</strain>
    </source>
</reference>
<evidence type="ECO:0000259" key="5">
    <source>
        <dbReference type="PROSITE" id="PS01124"/>
    </source>
</evidence>
<keyword evidence="1" id="KW-0805">Transcription regulation</keyword>
<feature type="compositionally biased region" description="Basic and acidic residues" evidence="4">
    <location>
        <begin position="110"/>
        <end position="127"/>
    </location>
</feature>
<organism evidence="6 7">
    <name type="scientific">Paenibacillus herberti</name>
    <dbReference type="NCBI Taxonomy" id="1619309"/>
    <lineage>
        <taxon>Bacteria</taxon>
        <taxon>Bacillati</taxon>
        <taxon>Bacillota</taxon>
        <taxon>Bacilli</taxon>
        <taxon>Bacillales</taxon>
        <taxon>Paenibacillaceae</taxon>
        <taxon>Paenibacillus</taxon>
    </lineage>
</organism>
<dbReference type="Proteomes" id="UP000215145">
    <property type="component" value="Unassembled WGS sequence"/>
</dbReference>
<name>A0A229NYE8_9BACL</name>
<dbReference type="InterPro" id="IPR018060">
    <property type="entry name" value="HTH_AraC"/>
</dbReference>
<dbReference type="InterPro" id="IPR009057">
    <property type="entry name" value="Homeodomain-like_sf"/>
</dbReference>
<evidence type="ECO:0000256" key="1">
    <source>
        <dbReference type="ARBA" id="ARBA00023015"/>
    </source>
</evidence>